<protein>
    <recommendedName>
        <fullName evidence="7">DUF202 domain-containing protein</fullName>
    </recommendedName>
</protein>
<proteinExistence type="predicted"/>
<keyword evidence="2" id="KW-1003">Cell membrane</keyword>
<dbReference type="Proteomes" id="UP000248066">
    <property type="component" value="Unassembled WGS sequence"/>
</dbReference>
<dbReference type="PANTHER" id="PTHR34187">
    <property type="entry name" value="FGR18P"/>
    <property type="match status" value="1"/>
</dbReference>
<comment type="subcellular location">
    <subcellularLocation>
        <location evidence="1">Cell membrane</location>
        <topology evidence="1">Multi-pass membrane protein</topology>
    </subcellularLocation>
</comment>
<accession>A0A2W0HBY0</accession>
<feature type="domain" description="DUF202" evidence="7">
    <location>
        <begin position="16"/>
        <end position="86"/>
    </location>
</feature>
<feature type="transmembrane region" description="Helical" evidence="6">
    <location>
        <begin position="24"/>
        <end position="46"/>
    </location>
</feature>
<keyword evidence="3 6" id="KW-0812">Transmembrane</keyword>
<evidence type="ECO:0000256" key="5">
    <source>
        <dbReference type="ARBA" id="ARBA00023136"/>
    </source>
</evidence>
<dbReference type="PANTHER" id="PTHR34187:SF2">
    <property type="entry name" value="DUF202 DOMAIN-CONTAINING PROTEIN"/>
    <property type="match status" value="1"/>
</dbReference>
<name>A0A2W0HBY0_9BACI</name>
<evidence type="ECO:0000256" key="1">
    <source>
        <dbReference type="ARBA" id="ARBA00004651"/>
    </source>
</evidence>
<evidence type="ECO:0000256" key="4">
    <source>
        <dbReference type="ARBA" id="ARBA00022989"/>
    </source>
</evidence>
<evidence type="ECO:0000259" key="7">
    <source>
        <dbReference type="Pfam" id="PF02656"/>
    </source>
</evidence>
<dbReference type="OrthoDB" id="582337at2"/>
<keyword evidence="5 6" id="KW-0472">Membrane</keyword>
<dbReference type="GO" id="GO:0005886">
    <property type="term" value="C:plasma membrane"/>
    <property type="evidence" value="ECO:0007669"/>
    <property type="project" value="UniProtKB-SubCell"/>
</dbReference>
<dbReference type="InterPro" id="IPR003807">
    <property type="entry name" value="DUF202"/>
</dbReference>
<dbReference type="AlphaFoldDB" id="A0A2W0HBY0"/>
<feature type="transmembrane region" description="Helical" evidence="6">
    <location>
        <begin position="98"/>
        <end position="119"/>
    </location>
</feature>
<dbReference type="InterPro" id="IPR052053">
    <property type="entry name" value="IM_YidH-like"/>
</dbReference>
<gene>
    <name evidence="8" type="ORF">CR205_02635</name>
</gene>
<dbReference type="EMBL" id="PDOF01000001">
    <property type="protein sequence ID" value="PYZ97510.1"/>
    <property type="molecule type" value="Genomic_DNA"/>
</dbReference>
<comment type="caution">
    <text evidence="8">The sequence shown here is derived from an EMBL/GenBank/DDBJ whole genome shotgun (WGS) entry which is preliminary data.</text>
</comment>
<dbReference type="Pfam" id="PF02656">
    <property type="entry name" value="DUF202"/>
    <property type="match status" value="1"/>
</dbReference>
<keyword evidence="9" id="KW-1185">Reference proteome</keyword>
<organism evidence="8 9">
    <name type="scientific">Alteribacter lacisalsi</name>
    <dbReference type="NCBI Taxonomy" id="2045244"/>
    <lineage>
        <taxon>Bacteria</taxon>
        <taxon>Bacillati</taxon>
        <taxon>Bacillota</taxon>
        <taxon>Bacilli</taxon>
        <taxon>Bacillales</taxon>
        <taxon>Bacillaceae</taxon>
        <taxon>Alteribacter</taxon>
    </lineage>
</organism>
<evidence type="ECO:0000256" key="3">
    <source>
        <dbReference type="ARBA" id="ARBA00022692"/>
    </source>
</evidence>
<evidence type="ECO:0000313" key="8">
    <source>
        <dbReference type="EMBL" id="PYZ97510.1"/>
    </source>
</evidence>
<sequence>MANKGTKTPDSAFIQQHLANERTFLAWLRTALALKGIGFLAASLHFTTPLKTYFSTTMAMTLSIVSFVSGTAIITLAALLFIRNKRTINTGQFRSSTVLIMAAAALIILVMLLLLVYFLTSAGV</sequence>
<evidence type="ECO:0000256" key="2">
    <source>
        <dbReference type="ARBA" id="ARBA00022475"/>
    </source>
</evidence>
<evidence type="ECO:0000313" key="9">
    <source>
        <dbReference type="Proteomes" id="UP000248066"/>
    </source>
</evidence>
<feature type="transmembrane region" description="Helical" evidence="6">
    <location>
        <begin position="58"/>
        <end position="82"/>
    </location>
</feature>
<reference evidence="8 9" key="1">
    <citation type="submission" date="2017-10" db="EMBL/GenBank/DDBJ databases">
        <title>Bacillus sp. nov., a halophilic bacterium isolated from a Yangshapao Lake.</title>
        <authorList>
            <person name="Wang H."/>
        </authorList>
    </citation>
    <scope>NUCLEOTIDE SEQUENCE [LARGE SCALE GENOMIC DNA]</scope>
    <source>
        <strain evidence="8 9">YSP-3</strain>
    </source>
</reference>
<keyword evidence="4 6" id="KW-1133">Transmembrane helix</keyword>
<evidence type="ECO:0000256" key="6">
    <source>
        <dbReference type="SAM" id="Phobius"/>
    </source>
</evidence>
<dbReference type="RefSeq" id="WP_110516660.1">
    <property type="nucleotide sequence ID" value="NZ_PDOF01000001.1"/>
</dbReference>